<evidence type="ECO:0000313" key="1">
    <source>
        <dbReference type="EMBL" id="WUT45964.1"/>
    </source>
</evidence>
<sequence length="88" mass="9687">MITRGDLERLLVESGITPEPGPDGADEFVVDSLTLVWLVHLLEERHGLAWEPEEADLVEFTSVRGAQAVLARHFPGRVEQGEVTHGTT</sequence>
<protein>
    <submittedName>
        <fullName evidence="1">Acyl carrier protein</fullName>
    </submittedName>
</protein>
<accession>A0ABZ1X1I8</accession>
<keyword evidence="2" id="KW-1185">Reference proteome</keyword>
<dbReference type="Proteomes" id="UP001432168">
    <property type="component" value="Chromosome"/>
</dbReference>
<proteinExistence type="predicted"/>
<gene>
    <name evidence="1" type="ORF">OG929_28325</name>
</gene>
<dbReference type="RefSeq" id="WP_329266890.1">
    <property type="nucleotide sequence ID" value="NZ_CP108992.1"/>
</dbReference>
<dbReference type="Gene3D" id="1.10.1200.10">
    <property type="entry name" value="ACP-like"/>
    <property type="match status" value="1"/>
</dbReference>
<dbReference type="EMBL" id="CP109011">
    <property type="protein sequence ID" value="WUT45964.1"/>
    <property type="molecule type" value="Genomic_DNA"/>
</dbReference>
<reference evidence="1" key="1">
    <citation type="submission" date="2022-10" db="EMBL/GenBank/DDBJ databases">
        <title>The complete genomes of actinobacterial strains from the NBC collection.</title>
        <authorList>
            <person name="Joergensen T.S."/>
            <person name="Alvarez Arevalo M."/>
            <person name="Sterndorff E.B."/>
            <person name="Faurdal D."/>
            <person name="Vuksanovic O."/>
            <person name="Mourched A.-S."/>
            <person name="Charusanti P."/>
            <person name="Shaw S."/>
            <person name="Blin K."/>
            <person name="Weber T."/>
        </authorList>
    </citation>
    <scope>NUCLEOTIDE SEQUENCE</scope>
    <source>
        <strain evidence="1">NBC_00686</strain>
    </source>
</reference>
<dbReference type="SUPFAM" id="SSF47336">
    <property type="entry name" value="ACP-like"/>
    <property type="match status" value="1"/>
</dbReference>
<evidence type="ECO:0000313" key="2">
    <source>
        <dbReference type="Proteomes" id="UP001432168"/>
    </source>
</evidence>
<dbReference type="InterPro" id="IPR036736">
    <property type="entry name" value="ACP-like_sf"/>
</dbReference>
<name>A0ABZ1X1I8_9ACTN</name>
<organism evidence="1 2">
    <name type="scientific">Streptomyces pseudovenezuelae</name>
    <dbReference type="NCBI Taxonomy" id="67350"/>
    <lineage>
        <taxon>Bacteria</taxon>
        <taxon>Bacillati</taxon>
        <taxon>Actinomycetota</taxon>
        <taxon>Actinomycetes</taxon>
        <taxon>Kitasatosporales</taxon>
        <taxon>Streptomycetaceae</taxon>
        <taxon>Streptomyces</taxon>
        <taxon>Streptomyces aurantiacus group</taxon>
    </lineage>
</organism>